<dbReference type="AlphaFoldDB" id="A0A427HD41"/>
<dbReference type="EMBL" id="ABEXCJ050000011">
    <property type="protein sequence ID" value="EMR4591692.1"/>
    <property type="molecule type" value="Genomic_DNA"/>
</dbReference>
<reference evidence="2" key="1">
    <citation type="submission" date="2024-02" db="EMBL/GenBank/DDBJ databases">
        <authorList>
            <consortium name="Clinical and Environmental Microbiology Branch: Whole genome sequencing antimicrobial resistance pathogens in the healthcare setting"/>
        </authorList>
    </citation>
    <scope>NUCLEOTIDE SEQUENCE</scope>
    <source>
        <strain evidence="2">2020QW-00022</strain>
    </source>
</reference>
<gene>
    <name evidence="2" type="ORF">M0K77_004059</name>
    <name evidence="1" type="ORF">M0K77_RS20295</name>
</gene>
<dbReference type="EMBL" id="ABEXCJ040000011">
    <property type="protein sequence ID" value="ELR5219505.1"/>
    <property type="molecule type" value="Genomic_DNA"/>
</dbReference>
<accession>A0A427HD41</accession>
<proteinExistence type="predicted"/>
<protein>
    <recommendedName>
        <fullName evidence="3">Lipoprotein</fullName>
    </recommendedName>
</protein>
<dbReference type="PROSITE" id="PS51257">
    <property type="entry name" value="PROKAR_LIPOPROTEIN"/>
    <property type="match status" value="1"/>
</dbReference>
<organism evidence="2">
    <name type="scientific">Providencia rettgeri</name>
    <dbReference type="NCBI Taxonomy" id="587"/>
    <lineage>
        <taxon>Bacteria</taxon>
        <taxon>Pseudomonadati</taxon>
        <taxon>Pseudomonadota</taxon>
        <taxon>Gammaproteobacteria</taxon>
        <taxon>Enterobacterales</taxon>
        <taxon>Morganellaceae</taxon>
        <taxon>Providencia</taxon>
    </lineage>
</organism>
<evidence type="ECO:0000313" key="2">
    <source>
        <dbReference type="EMBL" id="EMR4591692.1"/>
    </source>
</evidence>
<comment type="caution">
    <text evidence="2">The sequence shown here is derived from an EMBL/GenBank/DDBJ whole genome shotgun (WGS) entry which is preliminary data.</text>
</comment>
<evidence type="ECO:0008006" key="3">
    <source>
        <dbReference type="Google" id="ProtNLM"/>
    </source>
</evidence>
<evidence type="ECO:0000313" key="1">
    <source>
        <dbReference type="EMBL" id="ELR5219505.1"/>
    </source>
</evidence>
<dbReference type="OrthoDB" id="1417373at2"/>
<sequence length="298" mass="33753">MNTILKYSCFVFAVMLLSACDDMDLLSGKGKFYYSNPSENTITFTLDGKDYDVLPDDKGVVLLSSGLHQLKSDEGHVTDFFVFENNSGGIINPNNFVYYTLSEVYAIDGKEDRFKPASYPITINGHELELPVHSSNATLIDGNIFRCSYPIGENFPDSITLYDDKLDGNIKSKCFDKHELIVYLDNEYGQNLLPDPANHEATDSINVVFMYGIPTVTFDNEDVQVKAEKLIQLVTQLKNTDDVNIHKELNQEFHHAITELVQEQARSAASNSVAENRKYNHFIQEINVVRENGIWLRE</sequence>
<dbReference type="RefSeq" id="WP_125893985.1">
    <property type="nucleotide sequence ID" value="NZ_CP096258.1"/>
</dbReference>
<name>A0A427HD41_PRORE</name>